<feature type="domain" description="Histidine kinase" evidence="9">
    <location>
        <begin position="415"/>
        <end position="635"/>
    </location>
</feature>
<evidence type="ECO:0000256" key="3">
    <source>
        <dbReference type="ARBA" id="ARBA00012438"/>
    </source>
</evidence>
<keyword evidence="4" id="KW-0597">Phosphoprotein</keyword>
<dbReference type="Pfam" id="PF02518">
    <property type="entry name" value="HATPase_c"/>
    <property type="match status" value="1"/>
</dbReference>
<dbReference type="SUPFAM" id="SSF55874">
    <property type="entry name" value="ATPase domain of HSP90 chaperone/DNA topoisomerase II/histidine kinase"/>
    <property type="match status" value="1"/>
</dbReference>
<keyword evidence="11" id="KW-1185">Reference proteome</keyword>
<dbReference type="PANTHER" id="PTHR43547">
    <property type="entry name" value="TWO-COMPONENT HISTIDINE KINASE"/>
    <property type="match status" value="1"/>
</dbReference>
<dbReference type="SMART" id="SM00388">
    <property type="entry name" value="HisKA"/>
    <property type="match status" value="1"/>
</dbReference>
<proteinExistence type="predicted"/>
<dbReference type="OrthoDB" id="9813394at2"/>
<feature type="transmembrane region" description="Helical" evidence="8">
    <location>
        <begin position="166"/>
        <end position="186"/>
    </location>
</feature>
<dbReference type="PROSITE" id="PS50109">
    <property type="entry name" value="HIS_KIN"/>
    <property type="match status" value="1"/>
</dbReference>
<evidence type="ECO:0000256" key="5">
    <source>
        <dbReference type="ARBA" id="ARBA00022679"/>
    </source>
</evidence>
<dbReference type="InterPro" id="IPR036097">
    <property type="entry name" value="HisK_dim/P_sf"/>
</dbReference>
<dbReference type="CDD" id="cd00082">
    <property type="entry name" value="HisKA"/>
    <property type="match status" value="1"/>
</dbReference>
<reference evidence="10 11" key="1">
    <citation type="submission" date="2016-11" db="EMBL/GenBank/DDBJ databases">
        <authorList>
            <person name="Jaros S."/>
            <person name="Januszkiewicz K."/>
            <person name="Wedrychowicz H."/>
        </authorList>
    </citation>
    <scope>NUCLEOTIDE SEQUENCE [LARGE SCALE GENOMIC DNA]</scope>
    <source>
        <strain evidence="10 11">DSM 8605</strain>
    </source>
</reference>
<evidence type="ECO:0000256" key="6">
    <source>
        <dbReference type="ARBA" id="ARBA00022777"/>
    </source>
</evidence>
<dbReference type="SUPFAM" id="SSF47384">
    <property type="entry name" value="Homodimeric domain of signal transducing histidine kinase"/>
    <property type="match status" value="1"/>
</dbReference>
<comment type="subcellular location">
    <subcellularLocation>
        <location evidence="2">Membrane</location>
    </subcellularLocation>
</comment>
<dbReference type="STRING" id="1121316.SAMN02745207_01139"/>
<dbReference type="Gene3D" id="1.10.287.130">
    <property type="match status" value="1"/>
</dbReference>
<evidence type="ECO:0000256" key="8">
    <source>
        <dbReference type="SAM" id="Phobius"/>
    </source>
</evidence>
<dbReference type="PRINTS" id="PR00344">
    <property type="entry name" value="BCTRLSENSOR"/>
</dbReference>
<dbReference type="GO" id="GO:0016020">
    <property type="term" value="C:membrane"/>
    <property type="evidence" value="ECO:0007669"/>
    <property type="project" value="UniProtKB-SubCell"/>
</dbReference>
<dbReference type="InterPro" id="IPR003661">
    <property type="entry name" value="HisK_dim/P_dom"/>
</dbReference>
<dbReference type="InterPro" id="IPR003594">
    <property type="entry name" value="HATPase_dom"/>
</dbReference>
<feature type="transmembrane region" description="Helical" evidence="8">
    <location>
        <begin position="198"/>
        <end position="222"/>
    </location>
</feature>
<evidence type="ECO:0000313" key="10">
    <source>
        <dbReference type="EMBL" id="SHH44307.1"/>
    </source>
</evidence>
<evidence type="ECO:0000256" key="2">
    <source>
        <dbReference type="ARBA" id="ARBA00004370"/>
    </source>
</evidence>
<feature type="transmembrane region" description="Helical" evidence="8">
    <location>
        <begin position="16"/>
        <end position="37"/>
    </location>
</feature>
<keyword evidence="6 10" id="KW-0418">Kinase</keyword>
<protein>
    <recommendedName>
        <fullName evidence="3">histidine kinase</fullName>
        <ecNumber evidence="3">2.7.13.3</ecNumber>
    </recommendedName>
</protein>
<gene>
    <name evidence="10" type="ORF">SAMN02745207_01139</name>
</gene>
<feature type="transmembrane region" description="Helical" evidence="8">
    <location>
        <begin position="105"/>
        <end position="124"/>
    </location>
</feature>
<dbReference type="Gene3D" id="3.30.565.10">
    <property type="entry name" value="Histidine kinase-like ATPase, C-terminal domain"/>
    <property type="match status" value="1"/>
</dbReference>
<dbReference type="InterPro" id="IPR005467">
    <property type="entry name" value="His_kinase_dom"/>
</dbReference>
<organism evidence="10 11">
    <name type="scientific">Clostridium grantii DSM 8605</name>
    <dbReference type="NCBI Taxonomy" id="1121316"/>
    <lineage>
        <taxon>Bacteria</taxon>
        <taxon>Bacillati</taxon>
        <taxon>Bacillota</taxon>
        <taxon>Clostridia</taxon>
        <taxon>Eubacteriales</taxon>
        <taxon>Clostridiaceae</taxon>
        <taxon>Clostridium</taxon>
    </lineage>
</organism>
<dbReference type="InterPro" id="IPR033425">
    <property type="entry name" value="MASE3"/>
</dbReference>
<dbReference type="Proteomes" id="UP000184447">
    <property type="component" value="Unassembled WGS sequence"/>
</dbReference>
<dbReference type="Pfam" id="PF00512">
    <property type="entry name" value="HisKA"/>
    <property type="match status" value="1"/>
</dbReference>
<dbReference type="SMART" id="SM00387">
    <property type="entry name" value="HATPase_c"/>
    <property type="match status" value="1"/>
</dbReference>
<dbReference type="EC" id="2.7.13.3" evidence="3"/>
<accession>A0A1M5T0J2</accession>
<evidence type="ECO:0000256" key="7">
    <source>
        <dbReference type="ARBA" id="ARBA00023012"/>
    </source>
</evidence>
<feature type="transmembrane region" description="Helical" evidence="8">
    <location>
        <begin position="43"/>
        <end position="62"/>
    </location>
</feature>
<dbReference type="EMBL" id="FQXM01000005">
    <property type="protein sequence ID" value="SHH44307.1"/>
    <property type="molecule type" value="Genomic_DNA"/>
</dbReference>
<dbReference type="InterPro" id="IPR004358">
    <property type="entry name" value="Sig_transdc_His_kin-like_C"/>
</dbReference>
<feature type="transmembrane region" description="Helical" evidence="8">
    <location>
        <begin position="133"/>
        <end position="154"/>
    </location>
</feature>
<evidence type="ECO:0000259" key="9">
    <source>
        <dbReference type="PROSITE" id="PS50109"/>
    </source>
</evidence>
<dbReference type="PANTHER" id="PTHR43547:SF2">
    <property type="entry name" value="HYBRID SIGNAL TRANSDUCTION HISTIDINE KINASE C"/>
    <property type="match status" value="1"/>
</dbReference>
<dbReference type="Pfam" id="PF17159">
    <property type="entry name" value="MASE3"/>
    <property type="match status" value="1"/>
</dbReference>
<feature type="transmembrane region" description="Helical" evidence="8">
    <location>
        <begin position="74"/>
        <end position="93"/>
    </location>
</feature>
<comment type="catalytic activity">
    <reaction evidence="1">
        <text>ATP + protein L-histidine = ADP + protein N-phospho-L-histidine.</text>
        <dbReference type="EC" id="2.7.13.3"/>
    </reaction>
</comment>
<evidence type="ECO:0000256" key="1">
    <source>
        <dbReference type="ARBA" id="ARBA00000085"/>
    </source>
</evidence>
<dbReference type="RefSeq" id="WP_073337467.1">
    <property type="nucleotide sequence ID" value="NZ_FQXM01000005.1"/>
</dbReference>
<keyword evidence="8" id="KW-1133">Transmembrane helix</keyword>
<keyword evidence="7" id="KW-0902">Two-component regulatory system</keyword>
<dbReference type="GO" id="GO:0000155">
    <property type="term" value="F:phosphorelay sensor kinase activity"/>
    <property type="evidence" value="ECO:0007669"/>
    <property type="project" value="InterPro"/>
</dbReference>
<dbReference type="AlphaFoldDB" id="A0A1M5T0J2"/>
<evidence type="ECO:0000313" key="11">
    <source>
        <dbReference type="Proteomes" id="UP000184447"/>
    </source>
</evidence>
<sequence>MKKVIPKNSLIKKQELSFILVTLIIFWFISQYNFILFHTSLEILVMVSSISLMFIAIGTWNISKNKMFSYIGILYGFIGILNFSDIVSYAGIVTYSDAINKAYQTWAFASSYQSISLCIAVYFINSNIKLNKLIYINFSIIIIGMASIYLIPIFPTSYTAETGITLFKYIDEAIVIGVYILSIYLYKKNSNEFPLNTCNLVIVSVILTIISELCFIFSTSLFDSMNFLAHISKGISFYLLYKGLFLVIIIDPYETIFNKLNKKAEDLKKANIIIAKEAKKYSEILDFLPTGIVKKENNKIVYANKIAKEIFNIHGDIQLLEEYFSFANFDEIKLNIGSVSNQTEKYFTNTKENIFWVDNKKVITEISTLSINEENTNSIFLVIKDIGYKEKAQEMLKILKEKEKSEKLKDEFFANISHELKTPITVIHSAIQTEKIFLQNKDIESLKKYNGIIKQNCNRLIRIINNIIDSTKIESGFMNPILKVNNIVELIENITQSIVHYVKSKEMEVVFDTCEEEIYILCDPDYIERIILNLLSNAIKYSQKGSTIQVIINKDDLGQVLIMVKDNGIGISPDNIDSIFDRFEKVDKKMNRENEGSGIGLFITKSLVEIQKGTILVESELTKGSNFFIKFPVLDDYDESCISTETSTHIQDNNIVEKINIEFSDIYF</sequence>
<evidence type="ECO:0000256" key="4">
    <source>
        <dbReference type="ARBA" id="ARBA00022553"/>
    </source>
</evidence>
<keyword evidence="5" id="KW-0808">Transferase</keyword>
<keyword evidence="8" id="KW-0812">Transmembrane</keyword>
<dbReference type="InterPro" id="IPR036890">
    <property type="entry name" value="HATPase_C_sf"/>
</dbReference>
<dbReference type="FunFam" id="3.30.565.10:FF:000006">
    <property type="entry name" value="Sensor histidine kinase WalK"/>
    <property type="match status" value="1"/>
</dbReference>
<keyword evidence="8" id="KW-0472">Membrane</keyword>
<name>A0A1M5T0J2_9CLOT</name>